<dbReference type="InterPro" id="IPR045851">
    <property type="entry name" value="AMP-bd_C_sf"/>
</dbReference>
<dbReference type="EMBL" id="JACBZR010000001">
    <property type="protein sequence ID" value="NYI79927.1"/>
    <property type="molecule type" value="Genomic_DNA"/>
</dbReference>
<dbReference type="InterPro" id="IPR000873">
    <property type="entry name" value="AMP-dep_synth/lig_dom"/>
</dbReference>
<feature type="domain" description="AMP-binding enzyme C-terminal" evidence="3">
    <location>
        <begin position="334"/>
        <end position="403"/>
    </location>
</feature>
<dbReference type="Gene3D" id="3.30.300.30">
    <property type="match status" value="1"/>
</dbReference>
<proteinExistence type="inferred from homology"/>
<keyword evidence="4" id="KW-0436">Ligase</keyword>
<comment type="similarity">
    <text evidence="1">Belongs to the ATP-dependent AMP-binding enzyme family.</text>
</comment>
<dbReference type="RefSeq" id="WP_179660171.1">
    <property type="nucleotide sequence ID" value="NZ_JACBZR010000001.1"/>
</dbReference>
<reference evidence="4 5" key="1">
    <citation type="submission" date="2020-07" db="EMBL/GenBank/DDBJ databases">
        <title>Sequencing the genomes of 1000 actinobacteria strains.</title>
        <authorList>
            <person name="Klenk H.-P."/>
        </authorList>
    </citation>
    <scope>NUCLEOTIDE SEQUENCE [LARGE SCALE GENOMIC DNA]</scope>
    <source>
        <strain evidence="4 5">DSM 26487</strain>
    </source>
</reference>
<dbReference type="InterPro" id="IPR025110">
    <property type="entry name" value="AMP-bd_C"/>
</dbReference>
<dbReference type="Gene3D" id="3.40.50.12780">
    <property type="entry name" value="N-terminal domain of ligase-like"/>
    <property type="match status" value="1"/>
</dbReference>
<feature type="domain" description="AMP-dependent synthetase/ligase" evidence="2">
    <location>
        <begin position="73"/>
        <end position="277"/>
    </location>
</feature>
<dbReference type="Pfam" id="PF00501">
    <property type="entry name" value="AMP-binding"/>
    <property type="match status" value="1"/>
</dbReference>
<dbReference type="SUPFAM" id="SSF56801">
    <property type="entry name" value="Acetyl-CoA synthetase-like"/>
    <property type="match status" value="1"/>
</dbReference>
<protein>
    <submittedName>
        <fullName evidence="4">Acyl-coenzyme A synthetase/AMP-(Fatty) acid ligase</fullName>
    </submittedName>
</protein>
<evidence type="ECO:0000259" key="2">
    <source>
        <dbReference type="Pfam" id="PF00501"/>
    </source>
</evidence>
<dbReference type="AlphaFoldDB" id="A0A7Z0IUG5"/>
<dbReference type="PANTHER" id="PTHR43201">
    <property type="entry name" value="ACYL-COA SYNTHETASE"/>
    <property type="match status" value="1"/>
</dbReference>
<accession>A0A7Z0IUG5</accession>
<dbReference type="GO" id="GO:0031956">
    <property type="term" value="F:medium-chain fatty acid-CoA ligase activity"/>
    <property type="evidence" value="ECO:0007669"/>
    <property type="project" value="TreeGrafter"/>
</dbReference>
<evidence type="ECO:0000256" key="1">
    <source>
        <dbReference type="ARBA" id="ARBA00006432"/>
    </source>
</evidence>
<dbReference type="InterPro" id="IPR042099">
    <property type="entry name" value="ANL_N_sf"/>
</dbReference>
<keyword evidence="5" id="KW-1185">Reference proteome</keyword>
<dbReference type="GO" id="GO:0006631">
    <property type="term" value="P:fatty acid metabolic process"/>
    <property type="evidence" value="ECO:0007669"/>
    <property type="project" value="TreeGrafter"/>
</dbReference>
<organism evidence="4 5">
    <name type="scientific">Nocardioides panzhihuensis</name>
    <dbReference type="NCBI Taxonomy" id="860243"/>
    <lineage>
        <taxon>Bacteria</taxon>
        <taxon>Bacillati</taxon>
        <taxon>Actinomycetota</taxon>
        <taxon>Actinomycetes</taxon>
        <taxon>Propionibacteriales</taxon>
        <taxon>Nocardioidaceae</taxon>
        <taxon>Nocardioides</taxon>
    </lineage>
</organism>
<name>A0A7Z0IUG5_9ACTN</name>
<gene>
    <name evidence="4" type="ORF">BJ988_004575</name>
</gene>
<evidence type="ECO:0000313" key="4">
    <source>
        <dbReference type="EMBL" id="NYI79927.1"/>
    </source>
</evidence>
<dbReference type="PANTHER" id="PTHR43201:SF8">
    <property type="entry name" value="ACYL-COA SYNTHETASE FAMILY MEMBER 3"/>
    <property type="match status" value="1"/>
</dbReference>
<evidence type="ECO:0000313" key="5">
    <source>
        <dbReference type="Proteomes" id="UP000564496"/>
    </source>
</evidence>
<sequence>MIGDNLVVDAGTGSRATWRELAQRSTGPRPAPTAYVVERSIDALSAVAGLKDGGELLVASSGRLDESLAEELRTAGFDVSASGDVQAATAPRPAEDGRVWLLTSGSTGRPKRVGHTLESLSTVTGELAPRTWLCPYSPGTYAWWQVITLGLGVPGQGLVLVDPADLDDWVAPALEHGVTAVSGTPTFWRRTLMRHGAELQKLPLEQVTLGGEPVDQAVLSQVSEAFPAARVSWIYASSEVGAAIVVHDGRAGFPVEWLDRDVPGRPRLAVVDGELVITSPHHGTDASGAEMTGAVRTGDAARIEDGRVLVTGRLDRDELNVGGSKVSAGAVRDLLQSHPEVAWAAVRGRKAPLVGTMVVADVVAAHDSDVTADDLTRWAAERLPEYAVPRRIKMLDEIPAKETLKSDV</sequence>
<comment type="caution">
    <text evidence="4">The sequence shown here is derived from an EMBL/GenBank/DDBJ whole genome shotgun (WGS) entry which is preliminary data.</text>
</comment>
<evidence type="ECO:0000259" key="3">
    <source>
        <dbReference type="Pfam" id="PF13193"/>
    </source>
</evidence>
<dbReference type="Proteomes" id="UP000564496">
    <property type="component" value="Unassembled WGS sequence"/>
</dbReference>
<dbReference type="Pfam" id="PF13193">
    <property type="entry name" value="AMP-binding_C"/>
    <property type="match status" value="1"/>
</dbReference>